<accession>A0A8H5BDY3</accession>
<dbReference type="AlphaFoldDB" id="A0A8H5BDY3"/>
<evidence type="ECO:0000313" key="1">
    <source>
        <dbReference type="EMBL" id="KAF5321495.1"/>
    </source>
</evidence>
<sequence length="65" mass="7121">MSDTQPVMDSTITTNLEEAYAEWDKAHAHIKSAPPTQQRDYIGHAANLLTLLEPVAEISPFAKGV</sequence>
<name>A0A8H5BDY3_9AGAR</name>
<evidence type="ECO:0000313" key="2">
    <source>
        <dbReference type="Proteomes" id="UP000567179"/>
    </source>
</evidence>
<gene>
    <name evidence="1" type="ORF">D9619_000342</name>
</gene>
<protein>
    <submittedName>
        <fullName evidence="1">Uncharacterized protein</fullName>
    </submittedName>
</protein>
<dbReference type="EMBL" id="JAACJJ010000028">
    <property type="protein sequence ID" value="KAF5321495.1"/>
    <property type="molecule type" value="Genomic_DNA"/>
</dbReference>
<reference evidence="1 2" key="1">
    <citation type="journal article" date="2020" name="ISME J.">
        <title>Uncovering the hidden diversity of litter-decomposition mechanisms in mushroom-forming fungi.</title>
        <authorList>
            <person name="Floudas D."/>
            <person name="Bentzer J."/>
            <person name="Ahren D."/>
            <person name="Johansson T."/>
            <person name="Persson P."/>
            <person name="Tunlid A."/>
        </authorList>
    </citation>
    <scope>NUCLEOTIDE SEQUENCE [LARGE SCALE GENOMIC DNA]</scope>
    <source>
        <strain evidence="1 2">CBS 101986</strain>
    </source>
</reference>
<proteinExistence type="predicted"/>
<organism evidence="1 2">
    <name type="scientific">Psilocybe cf. subviscida</name>
    <dbReference type="NCBI Taxonomy" id="2480587"/>
    <lineage>
        <taxon>Eukaryota</taxon>
        <taxon>Fungi</taxon>
        <taxon>Dikarya</taxon>
        <taxon>Basidiomycota</taxon>
        <taxon>Agaricomycotina</taxon>
        <taxon>Agaricomycetes</taxon>
        <taxon>Agaricomycetidae</taxon>
        <taxon>Agaricales</taxon>
        <taxon>Agaricineae</taxon>
        <taxon>Strophariaceae</taxon>
        <taxon>Psilocybe</taxon>
    </lineage>
</organism>
<comment type="caution">
    <text evidence="1">The sequence shown here is derived from an EMBL/GenBank/DDBJ whole genome shotgun (WGS) entry which is preliminary data.</text>
</comment>
<keyword evidence="2" id="KW-1185">Reference proteome</keyword>
<dbReference type="Proteomes" id="UP000567179">
    <property type="component" value="Unassembled WGS sequence"/>
</dbReference>